<dbReference type="PANTHER" id="PTHR34390:SF2">
    <property type="entry name" value="SUCCINATE TRANSPORTER SUBUNIT YJJP-RELATED"/>
    <property type="match status" value="1"/>
</dbReference>
<evidence type="ECO:0000256" key="5">
    <source>
        <dbReference type="ARBA" id="ARBA00023136"/>
    </source>
</evidence>
<dbReference type="Pfam" id="PF12821">
    <property type="entry name" value="ThrE_2"/>
    <property type="match status" value="1"/>
</dbReference>
<evidence type="ECO:0000256" key="8">
    <source>
        <dbReference type="SAM" id="Phobius"/>
    </source>
</evidence>
<dbReference type="eggNOG" id="COG3610">
    <property type="taxonomic scope" value="Bacteria"/>
</dbReference>
<dbReference type="InterPro" id="IPR010619">
    <property type="entry name" value="ThrE-like_N"/>
</dbReference>
<comment type="similarity">
    <text evidence="6">Belongs to the ThrE exporter (TC 2.A.79) family.</text>
</comment>
<name>K6WQ85_9MICO</name>
<keyword evidence="4 8" id="KW-1133">Transmembrane helix</keyword>
<evidence type="ECO:0000256" key="3">
    <source>
        <dbReference type="ARBA" id="ARBA00022692"/>
    </source>
</evidence>
<dbReference type="GO" id="GO:0015744">
    <property type="term" value="P:succinate transport"/>
    <property type="evidence" value="ECO:0007669"/>
    <property type="project" value="TreeGrafter"/>
</dbReference>
<evidence type="ECO:0000256" key="6">
    <source>
        <dbReference type="ARBA" id="ARBA00034125"/>
    </source>
</evidence>
<accession>K6WQ85</accession>
<feature type="region of interest" description="Disordered" evidence="7">
    <location>
        <begin position="1"/>
        <end position="46"/>
    </location>
</feature>
<dbReference type="Proteomes" id="UP000008366">
    <property type="component" value="Unassembled WGS sequence"/>
</dbReference>
<feature type="transmembrane region" description="Helical" evidence="8">
    <location>
        <begin position="454"/>
        <end position="474"/>
    </location>
</feature>
<evidence type="ECO:0000256" key="2">
    <source>
        <dbReference type="ARBA" id="ARBA00022475"/>
    </source>
</evidence>
<keyword evidence="12" id="KW-1185">Reference proteome</keyword>
<dbReference type="Pfam" id="PF06738">
    <property type="entry name" value="ThrE"/>
    <property type="match status" value="1"/>
</dbReference>
<feature type="transmembrane region" description="Helical" evidence="8">
    <location>
        <begin position="494"/>
        <end position="513"/>
    </location>
</feature>
<gene>
    <name evidence="11" type="ORF">KILIM_030_00230</name>
</gene>
<evidence type="ECO:0000256" key="4">
    <source>
        <dbReference type="ARBA" id="ARBA00022989"/>
    </source>
</evidence>
<dbReference type="InterPro" id="IPR024528">
    <property type="entry name" value="ThrE_2"/>
</dbReference>
<comment type="caution">
    <text evidence="11">The sequence shown here is derived from an EMBL/GenBank/DDBJ whole genome shotgun (WGS) entry which is preliminary data.</text>
</comment>
<sequence length="542" mass="56497">MHGPAPVRSARAPQVVCPPGGRRRTVEGVSSPSSHSPSGKPANEPLTDATAAIPVISDDATGAIVVAENPKLTWLDRAQRVVASDKAPTWSLDLRAIQDGVEEKRARNVVDLSMRIAEALLSTGASAAEVTASVLRITTVYGLKSVHVDVTFTSIDVCHYRGTEAPIYAMRTVRVRSADYERLARLQRLVNEIEDERGLSVAAARRRFERIAAMPRRYRRSVVTAATAVLGTAVCVLLDGSTIEVLIALANAVIVDRTQLWLARRKLPAFFAQMVGGMVPTIGAVALIYARASVPGLEDISPSAVVATGIVVLLAGLSVVGAAQDAIDGYYLTATARSAEVVVLTLGIVVGVMVVLTISTTIGAPMSLAAYSRLTGNFAMQVLASAVIAGMFAISSYAGPRTALLSVLTGALGWSSYALMIAGGFGVAAASGVAALVVGAVAQLLGRRWQVPSLALSTAGIVPLLPGLSVYRGLYHLATAGAEQGYGQAFDSLGTAMSIGLALAAGVSLGAYLGRATQPNRGAIRDRARDRALHRSRADAKE</sequence>
<feature type="domain" description="Threonine/Serine exporter ThrE" evidence="10">
    <location>
        <begin position="381"/>
        <end position="509"/>
    </location>
</feature>
<feature type="transmembrane region" description="Helical" evidence="8">
    <location>
        <begin position="270"/>
        <end position="290"/>
    </location>
</feature>
<keyword evidence="3 8" id="KW-0812">Transmembrane</keyword>
<evidence type="ECO:0000256" key="1">
    <source>
        <dbReference type="ARBA" id="ARBA00004651"/>
    </source>
</evidence>
<feature type="transmembrane region" description="Helical" evidence="8">
    <location>
        <begin position="343"/>
        <end position="366"/>
    </location>
</feature>
<feature type="transmembrane region" description="Helical" evidence="8">
    <location>
        <begin position="417"/>
        <end position="442"/>
    </location>
</feature>
<dbReference type="STRING" id="1184609.KILIM_030_00230"/>
<dbReference type="EMBL" id="BAHD01000030">
    <property type="protein sequence ID" value="GAB95981.1"/>
    <property type="molecule type" value="Genomic_DNA"/>
</dbReference>
<keyword evidence="5 8" id="KW-0472">Membrane</keyword>
<dbReference type="GO" id="GO:0022857">
    <property type="term" value="F:transmembrane transporter activity"/>
    <property type="evidence" value="ECO:0007669"/>
    <property type="project" value="InterPro"/>
</dbReference>
<evidence type="ECO:0000259" key="10">
    <source>
        <dbReference type="Pfam" id="PF12821"/>
    </source>
</evidence>
<feature type="transmembrane region" description="Helical" evidence="8">
    <location>
        <begin position="222"/>
        <end position="250"/>
    </location>
</feature>
<protein>
    <submittedName>
        <fullName evidence="11">Putative threonine export protein</fullName>
    </submittedName>
</protein>
<proteinExistence type="inferred from homology"/>
<dbReference type="eggNOG" id="COG2966">
    <property type="taxonomic scope" value="Bacteria"/>
</dbReference>
<evidence type="ECO:0000313" key="12">
    <source>
        <dbReference type="Proteomes" id="UP000008366"/>
    </source>
</evidence>
<dbReference type="AlphaFoldDB" id="K6WQ85"/>
<evidence type="ECO:0000256" key="7">
    <source>
        <dbReference type="SAM" id="MobiDB-lite"/>
    </source>
</evidence>
<comment type="subcellular location">
    <subcellularLocation>
        <location evidence="1">Cell membrane</location>
        <topology evidence="1">Multi-pass membrane protein</topology>
    </subcellularLocation>
</comment>
<dbReference type="InterPro" id="IPR050539">
    <property type="entry name" value="ThrE_Dicarb/AminoAcid_Exp"/>
</dbReference>
<reference evidence="11 12" key="1">
    <citation type="submission" date="2012-08" db="EMBL/GenBank/DDBJ databases">
        <title>Whole genome shotgun sequence of Kineosphaera limosa NBRC 100340.</title>
        <authorList>
            <person name="Yoshida I."/>
            <person name="Isaki S."/>
            <person name="Hosoyama A."/>
            <person name="Tsuchikane K."/>
            <person name="Katsumata H."/>
            <person name="Ando Y."/>
            <person name="Ohji S."/>
            <person name="Hamada M."/>
            <person name="Tamura T."/>
            <person name="Yamazoe A."/>
            <person name="Yamazaki S."/>
            <person name="Fujita N."/>
        </authorList>
    </citation>
    <scope>NUCLEOTIDE SEQUENCE [LARGE SCALE GENOMIC DNA]</scope>
    <source>
        <strain evidence="11 12">NBRC 100340</strain>
    </source>
</reference>
<feature type="transmembrane region" description="Helical" evidence="8">
    <location>
        <begin position="378"/>
        <end position="397"/>
    </location>
</feature>
<feature type="transmembrane region" description="Helical" evidence="8">
    <location>
        <begin position="302"/>
        <end position="323"/>
    </location>
</feature>
<feature type="domain" description="Threonine/serine exporter-like N-terminal" evidence="9">
    <location>
        <begin position="112"/>
        <end position="358"/>
    </location>
</feature>
<dbReference type="GO" id="GO:0005886">
    <property type="term" value="C:plasma membrane"/>
    <property type="evidence" value="ECO:0007669"/>
    <property type="project" value="UniProtKB-SubCell"/>
</dbReference>
<organism evidence="11 12">
    <name type="scientific">Kineosphaera limosa NBRC 100340</name>
    <dbReference type="NCBI Taxonomy" id="1184609"/>
    <lineage>
        <taxon>Bacteria</taxon>
        <taxon>Bacillati</taxon>
        <taxon>Actinomycetota</taxon>
        <taxon>Actinomycetes</taxon>
        <taxon>Micrococcales</taxon>
        <taxon>Dermatophilaceae</taxon>
        <taxon>Kineosphaera</taxon>
    </lineage>
</organism>
<evidence type="ECO:0000313" key="11">
    <source>
        <dbReference type="EMBL" id="GAB95981.1"/>
    </source>
</evidence>
<dbReference type="PANTHER" id="PTHR34390">
    <property type="entry name" value="UPF0442 PROTEIN YJJB-RELATED"/>
    <property type="match status" value="1"/>
</dbReference>
<evidence type="ECO:0000259" key="9">
    <source>
        <dbReference type="Pfam" id="PF06738"/>
    </source>
</evidence>
<keyword evidence="2" id="KW-1003">Cell membrane</keyword>